<dbReference type="EMBL" id="JANUCP010000002">
    <property type="protein sequence ID" value="MCS3919157.1"/>
    <property type="molecule type" value="Genomic_DNA"/>
</dbReference>
<keyword evidence="1" id="KW-0830">Ubiquinone</keyword>
<gene>
    <name evidence="1" type="ORF">M2350_001557</name>
</gene>
<dbReference type="Proteomes" id="UP001204798">
    <property type="component" value="Unassembled WGS sequence"/>
</dbReference>
<name>A0ABT2EMH6_9BACT</name>
<keyword evidence="2" id="KW-1185">Reference proteome</keyword>
<protein>
    <submittedName>
        <fullName evidence="1">Ubiquinone/menaquinone biosynthesis C-methylase UbiE</fullName>
    </submittedName>
</protein>
<reference evidence="1 2" key="1">
    <citation type="submission" date="2022-08" db="EMBL/GenBank/DDBJ databases">
        <title>Bacterial and archaeal communities from various locations to study Microbial Dark Matter (Phase II).</title>
        <authorList>
            <person name="Stepanauskas R."/>
        </authorList>
    </citation>
    <scope>NUCLEOTIDE SEQUENCE [LARGE SCALE GENOMIC DNA]</scope>
    <source>
        <strain evidence="1 2">PD1</strain>
    </source>
</reference>
<dbReference type="Pfam" id="PF13489">
    <property type="entry name" value="Methyltransf_23"/>
    <property type="match status" value="1"/>
</dbReference>
<organism evidence="1 2">
    <name type="scientific">Candidatus Fervidibacter sacchari</name>
    <dbReference type="NCBI Taxonomy" id="1448929"/>
    <lineage>
        <taxon>Bacteria</taxon>
        <taxon>Candidatus Fervidibacterota</taxon>
        <taxon>Candidatus Fervidibacter</taxon>
    </lineage>
</organism>
<dbReference type="CDD" id="cd02440">
    <property type="entry name" value="AdoMet_MTases"/>
    <property type="match status" value="1"/>
</dbReference>
<evidence type="ECO:0000313" key="1">
    <source>
        <dbReference type="EMBL" id="MCS3919157.1"/>
    </source>
</evidence>
<comment type="caution">
    <text evidence="1">The sequence shown here is derived from an EMBL/GenBank/DDBJ whole genome shotgun (WGS) entry which is preliminary data.</text>
</comment>
<dbReference type="Gene3D" id="3.40.50.150">
    <property type="entry name" value="Vaccinia Virus protein VP39"/>
    <property type="match status" value="1"/>
</dbReference>
<dbReference type="PANTHER" id="PTHR43861">
    <property type="entry name" value="TRANS-ACONITATE 2-METHYLTRANSFERASE-RELATED"/>
    <property type="match status" value="1"/>
</dbReference>
<proteinExistence type="predicted"/>
<dbReference type="RefSeq" id="WP_259095336.1">
    <property type="nucleotide sequence ID" value="NZ_CP130454.1"/>
</dbReference>
<accession>A0ABT2EMH6</accession>
<dbReference type="InterPro" id="IPR029063">
    <property type="entry name" value="SAM-dependent_MTases_sf"/>
</dbReference>
<sequence length="317" mass="36373">MKLQVEWAPCELCGGEDWELLFLGSDRRHKLPGDFGVTKCRCCGHLQTNPRPTNEFLSTFYPENYSAHSAECHRIRHTERDLRLMKLGRNFPLAGRVFSTVATWRFRRIVPKWLGNGRGLFLEIGCGTGWLCALAQEMGWQVVGLDISLNACSVARQTWGIPVLCSDSVSLPFKSNTFRLVVLRHVLEHLPSPRQALSEVYRVLRENGWVALEVPNAESLGRQVYGLLWDSWDLPRHLHHFTPETLKHLMEQVGFQRVKISSAHFKPFVLTTKWFPRKNLPARFMRLLLGLPAWLLLPFLVANQQGEVLRAWGLKEG</sequence>
<dbReference type="SUPFAM" id="SSF53335">
    <property type="entry name" value="S-adenosyl-L-methionine-dependent methyltransferases"/>
    <property type="match status" value="1"/>
</dbReference>
<evidence type="ECO:0000313" key="2">
    <source>
        <dbReference type="Proteomes" id="UP001204798"/>
    </source>
</evidence>